<accession>A0ABR3JZ20</accession>
<keyword evidence="5" id="KW-1185">Reference proteome</keyword>
<proteinExistence type="predicted"/>
<name>A0ABR3JZ20_9AGAR</name>
<feature type="region of interest" description="Disordered" evidence="1">
    <location>
        <begin position="247"/>
        <end position="318"/>
    </location>
</feature>
<feature type="domain" description="DUF6533" evidence="3">
    <location>
        <begin position="25"/>
        <end position="70"/>
    </location>
</feature>
<dbReference type="Pfam" id="PF20151">
    <property type="entry name" value="DUF6533"/>
    <property type="match status" value="1"/>
</dbReference>
<evidence type="ECO:0000313" key="5">
    <source>
        <dbReference type="Proteomes" id="UP001556367"/>
    </source>
</evidence>
<evidence type="ECO:0000256" key="1">
    <source>
        <dbReference type="SAM" id="MobiDB-lite"/>
    </source>
</evidence>
<evidence type="ECO:0000313" key="4">
    <source>
        <dbReference type="EMBL" id="KAL0960864.1"/>
    </source>
</evidence>
<keyword evidence="2" id="KW-1133">Transmembrane helix</keyword>
<feature type="region of interest" description="Disordered" evidence="1">
    <location>
        <begin position="362"/>
        <end position="415"/>
    </location>
</feature>
<gene>
    <name evidence="4" type="ORF">HGRIS_005879</name>
</gene>
<feature type="transmembrane region" description="Helical" evidence="2">
    <location>
        <begin position="170"/>
        <end position="189"/>
    </location>
</feature>
<keyword evidence="2" id="KW-0812">Transmembrane</keyword>
<dbReference type="InterPro" id="IPR045340">
    <property type="entry name" value="DUF6533"/>
</dbReference>
<feature type="compositionally biased region" description="Polar residues" evidence="1">
    <location>
        <begin position="373"/>
        <end position="393"/>
    </location>
</feature>
<reference evidence="5" key="1">
    <citation type="submission" date="2024-06" db="EMBL/GenBank/DDBJ databases">
        <title>Multi-omics analyses provide insights into the biosynthesis of the anticancer antibiotic pleurotin in Hohenbuehelia grisea.</title>
        <authorList>
            <person name="Weaver J.A."/>
            <person name="Alberti F."/>
        </authorList>
    </citation>
    <scope>NUCLEOTIDE SEQUENCE [LARGE SCALE GENOMIC DNA]</scope>
    <source>
        <strain evidence="5">T-177</strain>
    </source>
</reference>
<feature type="transmembrane region" description="Helical" evidence="2">
    <location>
        <begin position="57"/>
        <end position="78"/>
    </location>
</feature>
<dbReference type="EMBL" id="JASNQZ010000001">
    <property type="protein sequence ID" value="KAL0960864.1"/>
    <property type="molecule type" value="Genomic_DNA"/>
</dbReference>
<protein>
    <recommendedName>
        <fullName evidence="3">DUF6533 domain-containing protein</fullName>
    </recommendedName>
</protein>
<comment type="caution">
    <text evidence="4">The sequence shown here is derived from an EMBL/GenBank/DDBJ whole genome shotgun (WGS) entry which is preliminary data.</text>
</comment>
<dbReference type="Proteomes" id="UP001556367">
    <property type="component" value="Unassembled WGS sequence"/>
</dbReference>
<keyword evidence="2" id="KW-0472">Membrane</keyword>
<organism evidence="4 5">
    <name type="scientific">Hohenbuehelia grisea</name>
    <dbReference type="NCBI Taxonomy" id="104357"/>
    <lineage>
        <taxon>Eukaryota</taxon>
        <taxon>Fungi</taxon>
        <taxon>Dikarya</taxon>
        <taxon>Basidiomycota</taxon>
        <taxon>Agaricomycotina</taxon>
        <taxon>Agaricomycetes</taxon>
        <taxon>Agaricomycetidae</taxon>
        <taxon>Agaricales</taxon>
        <taxon>Pleurotineae</taxon>
        <taxon>Pleurotaceae</taxon>
        <taxon>Hohenbuehelia</taxon>
    </lineage>
</organism>
<feature type="compositionally biased region" description="Low complexity" evidence="1">
    <location>
        <begin position="273"/>
        <end position="285"/>
    </location>
</feature>
<sequence length="415" mass="45642">MSHVPDIVSDIAETIRTNKLTVDQYVGFASFTVLIWDHVDTFADEVEYIWKGKKGPIVYLFFINRYFTPLGFIINLFVVDDVRSILNFHQKKLLLKSTPAFLAVPHNPGSGVHACSMIFDPEFSVAASSSAWFPLMYDSIVLALTLHRTFPSVKRREAGFILRRLLEDGLLYYAVIFSVTLVLTIMIIAAPPGGFLSASVLVAMMSRITLNLKKAGRHADVEIIAGTNWLDIRRREEHTWNRVEYNDARSHDSSSPTRIDTPPSVTLHKRKSAGSSSSHATASKASLRRSPQEISSSEPAVPPALAVPPSAALRPHQDHRGANDLAGIRFLTPTASMISRASFTPPATPAAPSPLEMTHSIPLGHPSGYSEVFETQPTSTPAPGKNLQPTSLGVRSPDRGPPLDFKNAYQPPEDW</sequence>
<evidence type="ECO:0000256" key="2">
    <source>
        <dbReference type="SAM" id="Phobius"/>
    </source>
</evidence>
<evidence type="ECO:0000259" key="3">
    <source>
        <dbReference type="Pfam" id="PF20151"/>
    </source>
</evidence>